<evidence type="ECO:0000256" key="10">
    <source>
        <dbReference type="ARBA" id="ARBA00023136"/>
    </source>
</evidence>
<evidence type="ECO:0000313" key="18">
    <source>
        <dbReference type="EMBL" id="QCD77926.1"/>
    </source>
</evidence>
<dbReference type="SUPFAM" id="SSF56112">
    <property type="entry name" value="Protein kinase-like (PK-like)"/>
    <property type="match status" value="1"/>
</dbReference>
<dbReference type="AlphaFoldDB" id="A0A4D6KJ25"/>
<keyword evidence="11" id="KW-0675">Receptor</keyword>
<dbReference type="FunFam" id="1.10.510.10:FF:000095">
    <property type="entry name" value="protein STRUBBELIG-RECEPTOR FAMILY 8"/>
    <property type="match status" value="1"/>
</dbReference>
<feature type="region of interest" description="Disordered" evidence="14">
    <location>
        <begin position="230"/>
        <end position="249"/>
    </location>
</feature>
<reference evidence="18 19" key="1">
    <citation type="submission" date="2019-04" db="EMBL/GenBank/DDBJ databases">
        <title>An improved genome assembly and genetic linkage map for asparagus bean, Vigna unguiculata ssp. sesquipedialis.</title>
        <authorList>
            <person name="Xia Q."/>
            <person name="Zhang R."/>
            <person name="Dong Y."/>
        </authorList>
    </citation>
    <scope>NUCLEOTIDE SEQUENCE [LARGE SCALE GENOMIC DNA]</scope>
    <source>
        <tissue evidence="18">Leaf</tissue>
    </source>
</reference>
<feature type="transmembrane region" description="Helical" evidence="15">
    <location>
        <begin position="258"/>
        <end position="283"/>
    </location>
</feature>
<dbReference type="InterPro" id="IPR032675">
    <property type="entry name" value="LRR_dom_sf"/>
</dbReference>
<keyword evidence="2" id="KW-0597">Phosphoprotein</keyword>
<feature type="chain" id="PRO_5020034574" evidence="16">
    <location>
        <begin position="25"/>
        <end position="905"/>
    </location>
</feature>
<organism evidence="18 19">
    <name type="scientific">Vigna unguiculata</name>
    <name type="common">Cowpea</name>
    <dbReference type="NCBI Taxonomy" id="3917"/>
    <lineage>
        <taxon>Eukaryota</taxon>
        <taxon>Viridiplantae</taxon>
        <taxon>Streptophyta</taxon>
        <taxon>Embryophyta</taxon>
        <taxon>Tracheophyta</taxon>
        <taxon>Spermatophyta</taxon>
        <taxon>Magnoliopsida</taxon>
        <taxon>eudicotyledons</taxon>
        <taxon>Gunneridae</taxon>
        <taxon>Pentapetalae</taxon>
        <taxon>rosids</taxon>
        <taxon>fabids</taxon>
        <taxon>Fabales</taxon>
        <taxon>Fabaceae</taxon>
        <taxon>Papilionoideae</taxon>
        <taxon>50 kb inversion clade</taxon>
        <taxon>NPAAA clade</taxon>
        <taxon>indigoferoid/millettioid clade</taxon>
        <taxon>Phaseoleae</taxon>
        <taxon>Vigna</taxon>
    </lineage>
</organism>
<evidence type="ECO:0000256" key="4">
    <source>
        <dbReference type="ARBA" id="ARBA00022692"/>
    </source>
</evidence>
<accession>A0A4D6KJ25</accession>
<feature type="binding site" evidence="13">
    <location>
        <position position="377"/>
    </location>
    <ligand>
        <name>ATP</name>
        <dbReference type="ChEBI" id="CHEBI:30616"/>
    </ligand>
</feature>
<keyword evidence="3" id="KW-0433">Leucine-rich repeat</keyword>
<feature type="signal peptide" evidence="16">
    <location>
        <begin position="1"/>
        <end position="24"/>
    </location>
</feature>
<dbReference type="InterPro" id="IPR011009">
    <property type="entry name" value="Kinase-like_dom_sf"/>
</dbReference>
<keyword evidence="8 13" id="KW-0067">ATP-binding</keyword>
<evidence type="ECO:0000256" key="9">
    <source>
        <dbReference type="ARBA" id="ARBA00022989"/>
    </source>
</evidence>
<dbReference type="InterPro" id="IPR001611">
    <property type="entry name" value="Leu-rich_rpt"/>
</dbReference>
<dbReference type="GO" id="GO:0004672">
    <property type="term" value="F:protein kinase activity"/>
    <property type="evidence" value="ECO:0007669"/>
    <property type="project" value="InterPro"/>
</dbReference>
<dbReference type="InterPro" id="IPR013210">
    <property type="entry name" value="LRR_N_plant-typ"/>
</dbReference>
<dbReference type="Gene3D" id="3.30.200.20">
    <property type="entry name" value="Phosphorylase Kinase, domain 1"/>
    <property type="match status" value="1"/>
</dbReference>
<evidence type="ECO:0000256" key="14">
    <source>
        <dbReference type="SAM" id="MobiDB-lite"/>
    </source>
</evidence>
<feature type="compositionally biased region" description="Pro residues" evidence="14">
    <location>
        <begin position="230"/>
        <end position="239"/>
    </location>
</feature>
<sequence>MKFPSTSVTSFLFVIVILFPLVIADLSSDKQALLDFANAIPHRRNLTWNPTTSVCESWVGITCNEDRTRVVTVRLPGVGLVGTIPSNTLGKLDAVKIISLRSNLLSGNLPPDIASLPSLQYLYLQHNNLSGDIPASLSPQLVVLDLSYNSFTGVIPKTFQNFSELTSLNLQNNSLSGQIPNLNVTQLRLLNLSYNHLNGSIPKALQIFPNSSFEGNSLLCGPPLRPCSGVPPRPSPALTPPSSSTTGRQNSKYKLSKIAIIAIGVGGAVVLFFIALVIVICCVKKDGGRGSNVIKGKGSGGGRGEKPKEEFGSGVQEPEKNKLVFFEGSSYNFDLEDLLRASAEVLGKGSYGTAYKAILEESMTVVVKRLKEVVVGKKDFEQQMDIMGRVGQHTNVVPLRAYYYSKDEKLLVYDYIQGGNLHTLLHGGRTGGRTPLDWESRIRISLGSAKGLAHIHSVGGPKFSHGNIKSSNVLLNQDNDGCISDFGLAPLMNIPATPSRAAGYRAPEVIETRKHSHKSDVYSFGVLLLEMLTGKAPLQSPGRDDMVDLPRWVQSVVREEWTAEVFDVELMRYQNIEEEMVQMLQIAMACVAKVPDMRPNMDEVEITNHSIRVNAWSRFLKLCSNLSVHFLQHFSQMLFLELFSPVGVSSLTLRVVVVMMEVPPRNPALQRGPSSRRSSGHMSLGVHDRRMSSTLNESDSSIDHLDNGRYHPYWFACCAWSCFILFFFIIVILFACITYLALLKAGMPKVYVRAFNVSQFEVDEGSQKMNDVIGLRLLFSNKNDKLKLLYGPLSIVTTSEDILLGKNNVDGFYQMPLNDTTLDMIMTANNVDVNTDAADDLKADIKSNEMVFDVYAGGNIGFKVGSLEINNVPFLASCNQIKLMDVDFGKRPPCDVKLFSSRAAT</sequence>
<dbReference type="PANTHER" id="PTHR48010:SF92">
    <property type="entry name" value="LRR RECEPTOR-LIKE KINASE"/>
    <property type="match status" value="1"/>
</dbReference>
<dbReference type="GO" id="GO:0016020">
    <property type="term" value="C:membrane"/>
    <property type="evidence" value="ECO:0007669"/>
    <property type="project" value="UniProtKB-SubCell"/>
</dbReference>
<keyword evidence="5 16" id="KW-0732">Signal</keyword>
<dbReference type="Pfam" id="PF08263">
    <property type="entry name" value="LRRNT_2"/>
    <property type="match status" value="1"/>
</dbReference>
<evidence type="ECO:0000256" key="12">
    <source>
        <dbReference type="ARBA" id="ARBA00038349"/>
    </source>
</evidence>
<dbReference type="Pfam" id="PF13855">
    <property type="entry name" value="LRR_8"/>
    <property type="match status" value="1"/>
</dbReference>
<keyword evidence="19" id="KW-1185">Reference proteome</keyword>
<feature type="region of interest" description="Disordered" evidence="14">
    <location>
        <begin position="293"/>
        <end position="315"/>
    </location>
</feature>
<evidence type="ECO:0000256" key="6">
    <source>
        <dbReference type="ARBA" id="ARBA00022737"/>
    </source>
</evidence>
<dbReference type="FunFam" id="3.80.10.10:FF:000431">
    <property type="entry name" value="Leucine-rich repeat receptor-like protein kinase"/>
    <property type="match status" value="1"/>
</dbReference>
<keyword evidence="9 15" id="KW-1133">Transmembrane helix</keyword>
<evidence type="ECO:0000259" key="17">
    <source>
        <dbReference type="PROSITE" id="PS50011"/>
    </source>
</evidence>
<comment type="subcellular location">
    <subcellularLocation>
        <location evidence="1">Membrane</location>
        <topology evidence="1">Single-pass membrane protein</topology>
    </subcellularLocation>
</comment>
<name>A0A4D6KJ25_VIGUN</name>
<evidence type="ECO:0000256" key="13">
    <source>
        <dbReference type="PROSITE-ProRule" id="PRU10141"/>
    </source>
</evidence>
<dbReference type="InterPro" id="IPR050994">
    <property type="entry name" value="At_inactive_RLKs"/>
</dbReference>
<gene>
    <name evidence="18" type="ORF">DEO72_LG1g1554</name>
</gene>
<dbReference type="InterPro" id="IPR017441">
    <property type="entry name" value="Protein_kinase_ATP_BS"/>
</dbReference>
<dbReference type="FunFam" id="3.30.200.20:FF:000307">
    <property type="entry name" value="pollen receptor-like kinase 1"/>
    <property type="match status" value="1"/>
</dbReference>
<dbReference type="Gene3D" id="1.10.510.10">
    <property type="entry name" value="Transferase(Phosphotransferase) domain 1"/>
    <property type="match status" value="1"/>
</dbReference>
<keyword evidence="7 13" id="KW-0547">Nucleotide-binding</keyword>
<dbReference type="EMBL" id="CP039345">
    <property type="protein sequence ID" value="QCD77926.1"/>
    <property type="molecule type" value="Genomic_DNA"/>
</dbReference>
<dbReference type="SUPFAM" id="SSF52058">
    <property type="entry name" value="L domain-like"/>
    <property type="match status" value="1"/>
</dbReference>
<dbReference type="PANTHER" id="PTHR48010">
    <property type="entry name" value="OS05G0588300 PROTEIN"/>
    <property type="match status" value="1"/>
</dbReference>
<dbReference type="PROSITE" id="PS50011">
    <property type="entry name" value="PROTEIN_KINASE_DOM"/>
    <property type="match status" value="1"/>
</dbReference>
<dbReference type="Pfam" id="PF00069">
    <property type="entry name" value="Pkinase"/>
    <property type="match status" value="1"/>
</dbReference>
<comment type="similarity">
    <text evidence="12">Belongs to the protein kinase superfamily.</text>
</comment>
<evidence type="ECO:0000256" key="11">
    <source>
        <dbReference type="ARBA" id="ARBA00023170"/>
    </source>
</evidence>
<dbReference type="PROSITE" id="PS00107">
    <property type="entry name" value="PROTEIN_KINASE_ATP"/>
    <property type="match status" value="1"/>
</dbReference>
<feature type="compositionally biased region" description="Basic and acidic residues" evidence="14">
    <location>
        <begin position="303"/>
        <end position="315"/>
    </location>
</feature>
<evidence type="ECO:0000256" key="3">
    <source>
        <dbReference type="ARBA" id="ARBA00022614"/>
    </source>
</evidence>
<dbReference type="Proteomes" id="UP000501690">
    <property type="component" value="Linkage Group LG1"/>
</dbReference>
<keyword evidence="10 15" id="KW-0472">Membrane</keyword>
<evidence type="ECO:0000256" key="5">
    <source>
        <dbReference type="ARBA" id="ARBA00022729"/>
    </source>
</evidence>
<dbReference type="Gene3D" id="3.80.10.10">
    <property type="entry name" value="Ribonuclease Inhibitor"/>
    <property type="match status" value="2"/>
</dbReference>
<dbReference type="PROSITE" id="PS51450">
    <property type="entry name" value="LRR"/>
    <property type="match status" value="1"/>
</dbReference>
<dbReference type="FunFam" id="3.80.10.10:FF:000731">
    <property type="entry name" value="Leucine-rich repeat receptor-like protein kinase"/>
    <property type="match status" value="1"/>
</dbReference>
<keyword evidence="6" id="KW-0677">Repeat</keyword>
<evidence type="ECO:0000256" key="15">
    <source>
        <dbReference type="SAM" id="Phobius"/>
    </source>
</evidence>
<evidence type="ECO:0000256" key="8">
    <source>
        <dbReference type="ARBA" id="ARBA00022840"/>
    </source>
</evidence>
<evidence type="ECO:0000256" key="2">
    <source>
        <dbReference type="ARBA" id="ARBA00022553"/>
    </source>
</evidence>
<proteinExistence type="inferred from homology"/>
<dbReference type="InterPro" id="IPR000719">
    <property type="entry name" value="Prot_kinase_dom"/>
</dbReference>
<evidence type="ECO:0000256" key="7">
    <source>
        <dbReference type="ARBA" id="ARBA00022741"/>
    </source>
</evidence>
<feature type="transmembrane region" description="Helical" evidence="15">
    <location>
        <begin position="713"/>
        <end position="743"/>
    </location>
</feature>
<feature type="domain" description="Protein kinase" evidence="17">
    <location>
        <begin position="340"/>
        <end position="612"/>
    </location>
</feature>
<dbReference type="Pfam" id="PF00560">
    <property type="entry name" value="LRR_1"/>
    <property type="match status" value="1"/>
</dbReference>
<keyword evidence="4 15" id="KW-0812">Transmembrane</keyword>
<protein>
    <submittedName>
        <fullName evidence="18">Protein brassinosteroid insensitive 1</fullName>
    </submittedName>
</protein>
<dbReference type="GO" id="GO:0005524">
    <property type="term" value="F:ATP binding"/>
    <property type="evidence" value="ECO:0007669"/>
    <property type="project" value="UniProtKB-UniRule"/>
</dbReference>
<evidence type="ECO:0000313" key="19">
    <source>
        <dbReference type="Proteomes" id="UP000501690"/>
    </source>
</evidence>
<evidence type="ECO:0000256" key="1">
    <source>
        <dbReference type="ARBA" id="ARBA00004167"/>
    </source>
</evidence>
<evidence type="ECO:0000256" key="16">
    <source>
        <dbReference type="SAM" id="SignalP"/>
    </source>
</evidence>